<evidence type="ECO:0000256" key="6">
    <source>
        <dbReference type="ARBA" id="ARBA00022519"/>
    </source>
</evidence>
<evidence type="ECO:0000256" key="9">
    <source>
        <dbReference type="ARBA" id="ARBA00022741"/>
    </source>
</evidence>
<comment type="subcellular location">
    <subcellularLocation>
        <location evidence="1">Cell inner membrane</location>
        <topology evidence="1">Multi-pass membrane protein</topology>
    </subcellularLocation>
</comment>
<keyword evidence="12 18" id="KW-1133">Transmembrane helix</keyword>
<keyword evidence="22" id="KW-1185">Reference proteome</keyword>
<dbReference type="AlphaFoldDB" id="A0A5C4MVU1"/>
<evidence type="ECO:0000256" key="13">
    <source>
        <dbReference type="ARBA" id="ARBA00023136"/>
    </source>
</evidence>
<evidence type="ECO:0000259" key="19">
    <source>
        <dbReference type="Pfam" id="PF02706"/>
    </source>
</evidence>
<evidence type="ECO:0000256" key="11">
    <source>
        <dbReference type="ARBA" id="ARBA00022840"/>
    </source>
</evidence>
<keyword evidence="6" id="KW-0997">Cell inner membrane</keyword>
<evidence type="ECO:0000256" key="4">
    <source>
        <dbReference type="ARBA" id="ARBA00011903"/>
    </source>
</evidence>
<gene>
    <name evidence="21" type="ORF">FHG66_11905</name>
</gene>
<evidence type="ECO:0000256" key="1">
    <source>
        <dbReference type="ARBA" id="ARBA00004429"/>
    </source>
</evidence>
<comment type="caution">
    <text evidence="21">The sequence shown here is derived from an EMBL/GenBank/DDBJ whole genome shotgun (WGS) entry which is preliminary data.</text>
</comment>
<evidence type="ECO:0000256" key="3">
    <source>
        <dbReference type="ARBA" id="ARBA00008883"/>
    </source>
</evidence>
<dbReference type="GO" id="GO:0004713">
    <property type="term" value="F:protein tyrosine kinase activity"/>
    <property type="evidence" value="ECO:0007669"/>
    <property type="project" value="TreeGrafter"/>
</dbReference>
<feature type="coiled-coil region" evidence="16">
    <location>
        <begin position="360"/>
        <end position="447"/>
    </location>
</feature>
<evidence type="ECO:0000256" key="17">
    <source>
        <dbReference type="SAM" id="MobiDB-lite"/>
    </source>
</evidence>
<comment type="catalytic activity">
    <reaction evidence="15">
        <text>L-tyrosyl-[protein] + ATP = O-phospho-L-tyrosyl-[protein] + ADP + H(+)</text>
        <dbReference type="Rhea" id="RHEA:10596"/>
        <dbReference type="Rhea" id="RHEA-COMP:10136"/>
        <dbReference type="Rhea" id="RHEA-COMP:20101"/>
        <dbReference type="ChEBI" id="CHEBI:15378"/>
        <dbReference type="ChEBI" id="CHEBI:30616"/>
        <dbReference type="ChEBI" id="CHEBI:46858"/>
        <dbReference type="ChEBI" id="CHEBI:61978"/>
        <dbReference type="ChEBI" id="CHEBI:456216"/>
        <dbReference type="EC" id="2.7.10.2"/>
    </reaction>
</comment>
<evidence type="ECO:0000256" key="8">
    <source>
        <dbReference type="ARBA" id="ARBA00022692"/>
    </source>
</evidence>
<evidence type="ECO:0000256" key="10">
    <source>
        <dbReference type="ARBA" id="ARBA00022777"/>
    </source>
</evidence>
<feature type="domain" description="AAA" evidence="20">
    <location>
        <begin position="589"/>
        <end position="726"/>
    </location>
</feature>
<dbReference type="Pfam" id="PF02706">
    <property type="entry name" value="Wzz"/>
    <property type="match status" value="1"/>
</dbReference>
<keyword evidence="11" id="KW-0067">ATP-binding</keyword>
<keyword evidence="14" id="KW-0829">Tyrosine-protein kinase</keyword>
<dbReference type="InterPro" id="IPR005702">
    <property type="entry name" value="Wzc-like_C"/>
</dbReference>
<dbReference type="InterPro" id="IPR050445">
    <property type="entry name" value="Bact_polysacc_biosynth/exp"/>
</dbReference>
<comment type="similarity">
    <text evidence="2">Belongs to the CpsD/CapB family.</text>
</comment>
<dbReference type="PANTHER" id="PTHR32309:SF13">
    <property type="entry name" value="FERRIC ENTEROBACTIN TRANSPORT PROTEIN FEPE"/>
    <property type="match status" value="1"/>
</dbReference>
<evidence type="ECO:0000256" key="18">
    <source>
        <dbReference type="SAM" id="Phobius"/>
    </source>
</evidence>
<keyword evidence="9" id="KW-0547">Nucleotide-binding</keyword>
<evidence type="ECO:0000256" key="14">
    <source>
        <dbReference type="ARBA" id="ARBA00023137"/>
    </source>
</evidence>
<dbReference type="Gene3D" id="3.40.50.300">
    <property type="entry name" value="P-loop containing nucleotide triphosphate hydrolases"/>
    <property type="match status" value="1"/>
</dbReference>
<evidence type="ECO:0000256" key="16">
    <source>
        <dbReference type="SAM" id="Coils"/>
    </source>
</evidence>
<keyword evidence="7" id="KW-0808">Transferase</keyword>
<feature type="compositionally biased region" description="Basic and acidic residues" evidence="17">
    <location>
        <begin position="11"/>
        <end position="23"/>
    </location>
</feature>
<evidence type="ECO:0000256" key="2">
    <source>
        <dbReference type="ARBA" id="ARBA00007316"/>
    </source>
</evidence>
<keyword evidence="8 18" id="KW-0812">Transmembrane</keyword>
<dbReference type="InterPro" id="IPR027417">
    <property type="entry name" value="P-loop_NTPase"/>
</dbReference>
<keyword evidence="13 18" id="KW-0472">Membrane</keyword>
<keyword evidence="16" id="KW-0175">Coiled coil</keyword>
<dbReference type="InterPro" id="IPR003856">
    <property type="entry name" value="LPS_length_determ_N"/>
</dbReference>
<feature type="transmembrane region" description="Helical" evidence="18">
    <location>
        <begin position="43"/>
        <end position="61"/>
    </location>
</feature>
<dbReference type="InterPro" id="IPR025669">
    <property type="entry name" value="AAA_dom"/>
</dbReference>
<evidence type="ECO:0000256" key="15">
    <source>
        <dbReference type="ARBA" id="ARBA00051245"/>
    </source>
</evidence>
<name>A0A5C4MVU1_9RHOB</name>
<proteinExistence type="inferred from homology"/>
<dbReference type="GO" id="GO:0005886">
    <property type="term" value="C:plasma membrane"/>
    <property type="evidence" value="ECO:0007669"/>
    <property type="project" value="UniProtKB-SubCell"/>
</dbReference>
<evidence type="ECO:0000313" key="22">
    <source>
        <dbReference type="Proteomes" id="UP000305887"/>
    </source>
</evidence>
<keyword evidence="10" id="KW-0418">Kinase</keyword>
<feature type="region of interest" description="Disordered" evidence="17">
    <location>
        <begin position="1"/>
        <end position="23"/>
    </location>
</feature>
<accession>A0A5C4MVU1</accession>
<keyword evidence="5" id="KW-1003">Cell membrane</keyword>
<reference evidence="21 22" key="1">
    <citation type="submission" date="2019-06" db="EMBL/GenBank/DDBJ databases">
        <title>YIM 131921 draft genome.</title>
        <authorList>
            <person name="Jiang L."/>
        </authorList>
    </citation>
    <scope>NUCLEOTIDE SEQUENCE [LARGE SCALE GENOMIC DNA]</scope>
    <source>
        <strain evidence="21 22">YIM 131921</strain>
    </source>
</reference>
<dbReference type="SUPFAM" id="SSF52540">
    <property type="entry name" value="P-loop containing nucleoside triphosphate hydrolases"/>
    <property type="match status" value="1"/>
</dbReference>
<feature type="domain" description="Polysaccharide chain length determinant N-terminal" evidence="19">
    <location>
        <begin position="28"/>
        <end position="119"/>
    </location>
</feature>
<dbReference type="EC" id="2.7.10.2" evidence="4"/>
<dbReference type="EMBL" id="VDFU01000013">
    <property type="protein sequence ID" value="TNC49148.1"/>
    <property type="molecule type" value="Genomic_DNA"/>
</dbReference>
<evidence type="ECO:0000313" key="21">
    <source>
        <dbReference type="EMBL" id="TNC49148.1"/>
    </source>
</evidence>
<evidence type="ECO:0000256" key="7">
    <source>
        <dbReference type="ARBA" id="ARBA00022679"/>
    </source>
</evidence>
<dbReference type="CDD" id="cd05387">
    <property type="entry name" value="BY-kinase"/>
    <property type="match status" value="1"/>
</dbReference>
<dbReference type="Proteomes" id="UP000305887">
    <property type="component" value="Unassembled WGS sequence"/>
</dbReference>
<organism evidence="21 22">
    <name type="scientific">Rubellimicrobium rubrum</name>
    <dbReference type="NCBI Taxonomy" id="2585369"/>
    <lineage>
        <taxon>Bacteria</taxon>
        <taxon>Pseudomonadati</taxon>
        <taxon>Pseudomonadota</taxon>
        <taxon>Alphaproteobacteria</taxon>
        <taxon>Rhodobacterales</taxon>
        <taxon>Roseobacteraceae</taxon>
        <taxon>Rubellimicrobium</taxon>
    </lineage>
</organism>
<comment type="similarity">
    <text evidence="3">Belongs to the etk/wzc family.</text>
</comment>
<evidence type="ECO:0000259" key="20">
    <source>
        <dbReference type="Pfam" id="PF13614"/>
    </source>
</evidence>
<sequence length="791" mass="86013">MTRMALNIADSSRRMDSEAPDHNTREATLDLGQIAAAVRRQRWIFVAWVLLGLVAGIAHLATTPKSYQASAVLLLTGQTNTNIDEVTLVDGESVSEITIENALQVLQSQRLALRVVDQLDLTQDERYLSERQSQLALMTGQIKNVIRSLLSPLTGGEAPAATPEVVVTPEMEQERLREGVADRLQQRVRIYRIGQSSALTIIFETQSPELSADLANAYVQGYTEDIVEANQAVNEQTATWLSLRIAELGDEAREALTAVERFRVQNGLVESAEGLISSDSVRRVNDEYAVALADEARGRALVAAYESVLAMGPEALKDRGTRVLIPNNDEPVSILQQEFDQFLARRDEVLENFGAENPELVRLEAQIDDLASRLYNETQQAAARARGSLDVASERVTALRETLAKLVEANAVAGQALIELRALEQRAEAVSNLYEALLIQAERANQQRTLPVSNVRVLSLATVPLDPSSPSTVRTLGLGMILGLMAAALHTGLREQRERFVRTGSDVTERLGQRFLGYLPAVGGLPGPRRRRVVGPETILLESEALPPQPVRLPDVDLPVLRWPQSQFTETLRSIRLASDLALPGEGARIIGVTSLNPGEGKTTVAMNLAAVLAAGGQRTLLIDADLRKADLSLRLGLTGRSGLTSIATNQVPVEHAMTEMGSTGVDVIGSEGPNLGSLAYDVLSSPSLERMLAEARNTFRFIVLDLAPLGPVIDARLCLNFVDQVVMVAAWGQTPRKAISYNLAHDPLVRSRLLGIVLNLVDLKALPRYSATDMQPAYSAYYQEAAGTRG</sequence>
<dbReference type="Pfam" id="PF13614">
    <property type="entry name" value="AAA_31"/>
    <property type="match status" value="1"/>
</dbReference>
<dbReference type="OrthoDB" id="230260at2"/>
<evidence type="ECO:0000256" key="5">
    <source>
        <dbReference type="ARBA" id="ARBA00022475"/>
    </source>
</evidence>
<evidence type="ECO:0000256" key="12">
    <source>
        <dbReference type="ARBA" id="ARBA00022989"/>
    </source>
</evidence>
<dbReference type="PANTHER" id="PTHR32309">
    <property type="entry name" value="TYROSINE-PROTEIN KINASE"/>
    <property type="match status" value="1"/>
</dbReference>
<protein>
    <recommendedName>
        <fullName evidence="4">non-specific protein-tyrosine kinase</fullName>
        <ecNumber evidence="4">2.7.10.2</ecNumber>
    </recommendedName>
</protein>